<dbReference type="Gene3D" id="1.10.10.60">
    <property type="entry name" value="Homeodomain-like"/>
    <property type="match status" value="1"/>
</dbReference>
<dbReference type="InterPro" id="IPR041657">
    <property type="entry name" value="HTH_17"/>
</dbReference>
<dbReference type="SUPFAM" id="SSF46955">
    <property type="entry name" value="Putative DNA-binding domain"/>
    <property type="match status" value="1"/>
</dbReference>
<dbReference type="Pfam" id="PF12728">
    <property type="entry name" value="HTH_17"/>
    <property type="match status" value="1"/>
</dbReference>
<protein>
    <submittedName>
        <fullName evidence="2">DNA binding domain-containing protein, excisionase family</fullName>
    </submittedName>
</protein>
<name>A0A1I0H635_9BACT</name>
<accession>A0A1I0H635</accession>
<evidence type="ECO:0000259" key="1">
    <source>
        <dbReference type="Pfam" id="PF12728"/>
    </source>
</evidence>
<dbReference type="OrthoDB" id="961769at2"/>
<evidence type="ECO:0000313" key="3">
    <source>
        <dbReference type="Proteomes" id="UP000181981"/>
    </source>
</evidence>
<proteinExistence type="predicted"/>
<reference evidence="2 3" key="1">
    <citation type="submission" date="2016-10" db="EMBL/GenBank/DDBJ databases">
        <authorList>
            <person name="de Groot N.N."/>
        </authorList>
    </citation>
    <scope>NUCLEOTIDE SEQUENCE [LARGE SCALE GENOMIC DNA]</scope>
    <source>
        <strain evidence="2 3">DSM 25947</strain>
    </source>
</reference>
<gene>
    <name evidence="2" type="ORF">SAMN05444285_12366</name>
</gene>
<evidence type="ECO:0000313" key="2">
    <source>
        <dbReference type="EMBL" id="SET79091.1"/>
    </source>
</evidence>
<dbReference type="InterPro" id="IPR009061">
    <property type="entry name" value="DNA-bd_dom_put_sf"/>
</dbReference>
<organism evidence="2 3">
    <name type="scientific">Draconibacterium orientale</name>
    <dbReference type="NCBI Taxonomy" id="1168034"/>
    <lineage>
        <taxon>Bacteria</taxon>
        <taxon>Pseudomonadati</taxon>
        <taxon>Bacteroidota</taxon>
        <taxon>Bacteroidia</taxon>
        <taxon>Marinilabiliales</taxon>
        <taxon>Prolixibacteraceae</taxon>
        <taxon>Draconibacterium</taxon>
    </lineage>
</organism>
<dbReference type="Proteomes" id="UP000181981">
    <property type="component" value="Unassembled WGS sequence"/>
</dbReference>
<dbReference type="AlphaFoldDB" id="A0A1I0H635"/>
<dbReference type="EMBL" id="FOHT01000023">
    <property type="protein sequence ID" value="SET79091.1"/>
    <property type="molecule type" value="Genomic_DNA"/>
</dbReference>
<feature type="domain" description="Helix-turn-helix" evidence="1">
    <location>
        <begin position="39"/>
        <end position="88"/>
    </location>
</feature>
<sequence length="98" mass="11585">MLKFEIMDLAVEFKKLQKSQEQILEMLKQSNTEKKELKVYSLDELAAFFGVTKRTLYNWKDEGKLPLIIVGSKSYMTEAQLQTFLSKNEVKPFNNRRF</sequence>